<keyword evidence="3" id="KW-1185">Reference proteome</keyword>
<comment type="caution">
    <text evidence="2">The sequence shown here is derived from an EMBL/GenBank/DDBJ whole genome shotgun (WGS) entry which is preliminary data.</text>
</comment>
<reference evidence="2" key="1">
    <citation type="submission" date="2021-11" db="EMBL/GenBank/DDBJ databases">
        <title>Description of novel Flavobacterium species.</title>
        <authorList>
            <person name="Saticioglu I.B."/>
            <person name="Ay H."/>
            <person name="Altun S."/>
            <person name="Duman M."/>
        </authorList>
    </citation>
    <scope>NUCLEOTIDE SEQUENCE</scope>
    <source>
        <strain evidence="2">F-65</strain>
    </source>
</reference>
<gene>
    <name evidence="2" type="ORF">LNQ49_00355</name>
</gene>
<keyword evidence="1" id="KW-0732">Signal</keyword>
<organism evidence="2 3">
    <name type="scientific">Flavobacterium pisciphilum</name>
    <dbReference type="NCBI Taxonomy" id="2893755"/>
    <lineage>
        <taxon>Bacteria</taxon>
        <taxon>Pseudomonadati</taxon>
        <taxon>Bacteroidota</taxon>
        <taxon>Flavobacteriia</taxon>
        <taxon>Flavobacteriales</taxon>
        <taxon>Flavobacteriaceae</taxon>
        <taxon>Flavobacterium</taxon>
    </lineage>
</organism>
<dbReference type="Proteomes" id="UP001430919">
    <property type="component" value="Unassembled WGS sequence"/>
</dbReference>
<evidence type="ECO:0000256" key="1">
    <source>
        <dbReference type="SAM" id="SignalP"/>
    </source>
</evidence>
<feature type="signal peptide" evidence="1">
    <location>
        <begin position="1"/>
        <end position="20"/>
    </location>
</feature>
<protein>
    <submittedName>
        <fullName evidence="2">Uncharacterized protein</fullName>
    </submittedName>
</protein>
<proteinExistence type="predicted"/>
<feature type="chain" id="PRO_5045325480" evidence="1">
    <location>
        <begin position="21"/>
        <end position="320"/>
    </location>
</feature>
<dbReference type="RefSeq" id="WP_229986812.1">
    <property type="nucleotide sequence ID" value="NZ_JAJJMO010000001.1"/>
</dbReference>
<accession>A0ABS8MMQ2</accession>
<sequence>MCRPIYLSVFLVLFSFICTAQEDVIQLKKVSDTILNPKRTLQVSDPFDPIKTMQKLFPGRLYKLTDDNIFISWKCNNCKPTPYTDVNEVEGDQLFPYTDGVATRLLDNIDYVDSKGNQFKLLLFNHSNYDTDGAQTGRFSGGLVGIAKFAKNDNSWQMRSFQPGIAAFGAFSRAPSPKLVQIGEDQYAFTLIQANGGAGAPYSGYLYLIAGFGGKYQPIMELGYYNLTNNGEENVQWSSAYSIINDGKKKFFRDFAITTTGFYRKPKGTEDDYEVDLPKEINGLAKTKKQFNFTIEKRLSFNGKWYVIVGEPTVKFSNVK</sequence>
<evidence type="ECO:0000313" key="2">
    <source>
        <dbReference type="EMBL" id="MCC9070055.1"/>
    </source>
</evidence>
<name>A0ABS8MMQ2_9FLAO</name>
<dbReference type="EMBL" id="JAJJMO010000001">
    <property type="protein sequence ID" value="MCC9070055.1"/>
    <property type="molecule type" value="Genomic_DNA"/>
</dbReference>
<evidence type="ECO:0000313" key="3">
    <source>
        <dbReference type="Proteomes" id="UP001430919"/>
    </source>
</evidence>